<protein>
    <submittedName>
        <fullName evidence="1">12127_t:CDS:1</fullName>
    </submittedName>
</protein>
<comment type="caution">
    <text evidence="1">The sequence shown here is derived from an EMBL/GenBank/DDBJ whole genome shotgun (WGS) entry which is preliminary data.</text>
</comment>
<name>A0ACA9Q6B0_9GLOM</name>
<feature type="non-terminal residue" evidence="1">
    <location>
        <position position="1"/>
    </location>
</feature>
<proteinExistence type="predicted"/>
<organism evidence="1 2">
    <name type="scientific">Dentiscutata heterogama</name>
    <dbReference type="NCBI Taxonomy" id="1316150"/>
    <lineage>
        <taxon>Eukaryota</taxon>
        <taxon>Fungi</taxon>
        <taxon>Fungi incertae sedis</taxon>
        <taxon>Mucoromycota</taxon>
        <taxon>Glomeromycotina</taxon>
        <taxon>Glomeromycetes</taxon>
        <taxon>Diversisporales</taxon>
        <taxon>Gigasporaceae</taxon>
        <taxon>Dentiscutata</taxon>
    </lineage>
</organism>
<gene>
    <name evidence="1" type="ORF">DHETER_LOCUS13961</name>
</gene>
<evidence type="ECO:0000313" key="1">
    <source>
        <dbReference type="EMBL" id="CAG8739561.1"/>
    </source>
</evidence>
<evidence type="ECO:0000313" key="2">
    <source>
        <dbReference type="Proteomes" id="UP000789702"/>
    </source>
</evidence>
<sequence>LVFRSGFSIEGEELRDKELSLVMVEGDISKVETKIRLDRLLVVCVE</sequence>
<reference evidence="1" key="1">
    <citation type="submission" date="2021-06" db="EMBL/GenBank/DDBJ databases">
        <authorList>
            <person name="Kallberg Y."/>
            <person name="Tangrot J."/>
            <person name="Rosling A."/>
        </authorList>
    </citation>
    <scope>NUCLEOTIDE SEQUENCE</scope>
    <source>
        <strain evidence="1">IL203A</strain>
    </source>
</reference>
<accession>A0ACA9Q6B0</accession>
<keyword evidence="2" id="KW-1185">Reference proteome</keyword>
<dbReference type="Proteomes" id="UP000789702">
    <property type="component" value="Unassembled WGS sequence"/>
</dbReference>
<dbReference type="EMBL" id="CAJVPU010040570">
    <property type="protein sequence ID" value="CAG8739561.1"/>
    <property type="molecule type" value="Genomic_DNA"/>
</dbReference>